<dbReference type="EMBL" id="SNRY01000152">
    <property type="protein sequence ID" value="KAA6345869.1"/>
    <property type="molecule type" value="Genomic_DNA"/>
</dbReference>
<gene>
    <name evidence="1" type="ORF">EZS27_006603</name>
</gene>
<evidence type="ECO:0000313" key="1">
    <source>
        <dbReference type="EMBL" id="KAA6345869.1"/>
    </source>
</evidence>
<reference evidence="1" key="1">
    <citation type="submission" date="2019-03" db="EMBL/GenBank/DDBJ databases">
        <title>Single cell metagenomics reveals metabolic interactions within the superorganism composed of flagellate Streblomastix strix and complex community of Bacteroidetes bacteria on its surface.</title>
        <authorList>
            <person name="Treitli S.C."/>
            <person name="Kolisko M."/>
            <person name="Husnik F."/>
            <person name="Keeling P."/>
            <person name="Hampl V."/>
        </authorList>
    </citation>
    <scope>NUCLEOTIDE SEQUENCE</scope>
    <source>
        <strain evidence="1">STM</strain>
    </source>
</reference>
<proteinExistence type="predicted"/>
<dbReference type="AlphaFoldDB" id="A0A5J4SIA5"/>
<protein>
    <submittedName>
        <fullName evidence="1">Uncharacterized protein</fullName>
    </submittedName>
</protein>
<sequence length="45" mass="5462">MESVTVPFNWANASDVKNSRQKRILHLRHIYVQRHYYEFTKLGNN</sequence>
<name>A0A5J4SIA5_9ZZZZ</name>
<organism evidence="1">
    <name type="scientific">termite gut metagenome</name>
    <dbReference type="NCBI Taxonomy" id="433724"/>
    <lineage>
        <taxon>unclassified sequences</taxon>
        <taxon>metagenomes</taxon>
        <taxon>organismal metagenomes</taxon>
    </lineage>
</organism>
<comment type="caution">
    <text evidence="1">The sequence shown here is derived from an EMBL/GenBank/DDBJ whole genome shotgun (WGS) entry which is preliminary data.</text>
</comment>
<accession>A0A5J4SIA5</accession>